<evidence type="ECO:0000313" key="4">
    <source>
        <dbReference type="Proteomes" id="UP001634393"/>
    </source>
</evidence>
<dbReference type="AlphaFoldDB" id="A0ABD3UMA6"/>
<dbReference type="EMBL" id="JBJXBP010000001">
    <property type="protein sequence ID" value="KAL3849412.1"/>
    <property type="molecule type" value="Genomic_DNA"/>
</dbReference>
<feature type="compositionally biased region" description="Basic residues" evidence="1">
    <location>
        <begin position="117"/>
        <end position="126"/>
    </location>
</feature>
<feature type="region of interest" description="Disordered" evidence="1">
    <location>
        <begin position="104"/>
        <end position="126"/>
    </location>
</feature>
<comment type="caution">
    <text evidence="3">The sequence shown here is derived from an EMBL/GenBank/DDBJ whole genome shotgun (WGS) entry which is preliminary data.</text>
</comment>
<feature type="compositionally biased region" description="Basic and acidic residues" evidence="1">
    <location>
        <begin position="234"/>
        <end position="251"/>
    </location>
</feature>
<dbReference type="InterPro" id="IPR037731">
    <property type="entry name" value="ASY3-like"/>
</dbReference>
<dbReference type="InterPro" id="IPR046845">
    <property type="entry name" value="ASY3-like_CC"/>
</dbReference>
<feature type="compositionally biased region" description="Basic and acidic residues" evidence="1">
    <location>
        <begin position="186"/>
        <end position="199"/>
    </location>
</feature>
<dbReference type="Pfam" id="PF20435">
    <property type="entry name" value="ASY3-like"/>
    <property type="match status" value="1"/>
</dbReference>
<dbReference type="SUPFAM" id="SSF58113">
    <property type="entry name" value="Apolipoprotein A-I"/>
    <property type="match status" value="1"/>
</dbReference>
<reference evidence="3 4" key="1">
    <citation type="submission" date="2024-12" db="EMBL/GenBank/DDBJ databases">
        <title>The unique morphological basis and parallel evolutionary history of personate flowers in Penstemon.</title>
        <authorList>
            <person name="Depatie T.H."/>
            <person name="Wessinger C.A."/>
        </authorList>
    </citation>
    <scope>NUCLEOTIDE SEQUENCE [LARGE SCALE GENOMIC DNA]</scope>
    <source>
        <strain evidence="3">WTNN_2</strain>
        <tissue evidence="3">Leaf</tissue>
    </source>
</reference>
<organism evidence="3 4">
    <name type="scientific">Penstemon smallii</name>
    <dbReference type="NCBI Taxonomy" id="265156"/>
    <lineage>
        <taxon>Eukaryota</taxon>
        <taxon>Viridiplantae</taxon>
        <taxon>Streptophyta</taxon>
        <taxon>Embryophyta</taxon>
        <taxon>Tracheophyta</taxon>
        <taxon>Spermatophyta</taxon>
        <taxon>Magnoliopsida</taxon>
        <taxon>eudicotyledons</taxon>
        <taxon>Gunneridae</taxon>
        <taxon>Pentapetalae</taxon>
        <taxon>asterids</taxon>
        <taxon>lamiids</taxon>
        <taxon>Lamiales</taxon>
        <taxon>Plantaginaceae</taxon>
        <taxon>Cheloneae</taxon>
        <taxon>Penstemon</taxon>
    </lineage>
</organism>
<feature type="region of interest" description="Disordered" evidence="1">
    <location>
        <begin position="332"/>
        <end position="357"/>
    </location>
</feature>
<evidence type="ECO:0000313" key="3">
    <source>
        <dbReference type="EMBL" id="KAL3849412.1"/>
    </source>
</evidence>
<protein>
    <recommendedName>
        <fullName evidence="2">Meiosis-specific protein ASY3-like coiled-coil domain-containing protein</fullName>
    </recommendedName>
</protein>
<evidence type="ECO:0000256" key="1">
    <source>
        <dbReference type="SAM" id="MobiDB-lite"/>
    </source>
</evidence>
<name>A0ABD3UMA6_9LAMI</name>
<feature type="compositionally biased region" description="Basic and acidic residues" evidence="1">
    <location>
        <begin position="332"/>
        <end position="354"/>
    </location>
</feature>
<proteinExistence type="predicted"/>
<feature type="region of interest" description="Disordered" evidence="1">
    <location>
        <begin position="230"/>
        <end position="298"/>
    </location>
</feature>
<sequence length="796" mass="89473">MDTTNPQEDCLSQHRSFGSNYQGCSQSRKISIGVLVDSTVNSQSKSIKEAVLQTAENGTSRKGNNLKDREGHIPLLEKQVTVSPKDASPWVSTRPFTPKISSSVAVHDAEHTQRFPAKARPRSKLSKKVSAAHSVKYFAGKTSDLAFDDGRQNNSDKPTYGVEVGNLNNSMHVENPGFSTESGILRGKEQGKDKNRKTETGGSETLRIKLWEILADVSSPKNKCVGSQLVELHPNQERAEKHTPSGKRSPDSDTIESDSERVYRTSRRPLTRSFTRKKASTRKVHNNLETTKPNSHQKECQQMSIFSFGGDWPGRLHGTTTDGPFQRKKIVRESSGVEKHQGSKYENEEERQQSENKSITKIAFEKSIFQGNKLDIANSSRDKISDVIVEPKRETKKKDTFQSSPTLINEQPTDVEKPVDVEIPKVKDQQEDIVVSFLKRKRGSINDTTNPTFEINSPIVIEHSSPSCLLKSKQKKHQDQSPADNIINTEGIRSFKNLLSSKSAQCISNVQVQSSDDEGEQKDCFLMKSSFMMEEDRANRLPKLPTDMRDSESSEYDSHIKGCTESEPLSPESCVAEKFLQSPNKSLCKEKPVVMTGCSPISESSKGVEENDELQMYLQQNHDDGLASAVALFTVALDRVKTKLKSMTKIKSVEILRAASEEIFLQSRNVESQIKIDMDKLTSHSKSQRKRLETRFQEQQEQLLGIYKKFKEQVDQQLDDFGNVIEGLEEHEIKLKVTVEKQRETHKKLLSQLEQAIKVQLNDAESRITAIQELAGEKMLQLKLVIAECLKYGAFG</sequence>
<dbReference type="Proteomes" id="UP001634393">
    <property type="component" value="Unassembled WGS sequence"/>
</dbReference>
<feature type="region of interest" description="Disordered" evidence="1">
    <location>
        <begin position="1"/>
        <end position="22"/>
    </location>
</feature>
<feature type="compositionally biased region" description="Polar residues" evidence="1">
    <location>
        <begin position="13"/>
        <end position="22"/>
    </location>
</feature>
<gene>
    <name evidence="3" type="ORF">ACJIZ3_011294</name>
</gene>
<keyword evidence="4" id="KW-1185">Reference proteome</keyword>
<accession>A0ABD3UMA6</accession>
<feature type="region of interest" description="Disordered" evidence="1">
    <location>
        <begin position="175"/>
        <end position="202"/>
    </location>
</feature>
<dbReference type="PANTHER" id="PTHR36027:SF1">
    <property type="entry name" value="MEIOSIS-SPECIFIC PROTEIN ASY3"/>
    <property type="match status" value="1"/>
</dbReference>
<feature type="domain" description="Meiosis-specific protein ASY3-like coiled-coil" evidence="2">
    <location>
        <begin position="11"/>
        <end position="791"/>
    </location>
</feature>
<feature type="compositionally biased region" description="Polar residues" evidence="1">
    <location>
        <begin position="287"/>
        <end position="298"/>
    </location>
</feature>
<evidence type="ECO:0000259" key="2">
    <source>
        <dbReference type="Pfam" id="PF20435"/>
    </source>
</evidence>
<feature type="compositionally biased region" description="Basic residues" evidence="1">
    <location>
        <begin position="264"/>
        <end position="285"/>
    </location>
</feature>
<dbReference type="PANTHER" id="PTHR36027">
    <property type="entry name" value="MEIOSIS-SPECIFIC PROTEIN ASY3"/>
    <property type="match status" value="1"/>
</dbReference>